<dbReference type="InterPro" id="IPR009057">
    <property type="entry name" value="Homeodomain-like_sf"/>
</dbReference>
<dbReference type="InterPro" id="IPR036271">
    <property type="entry name" value="Tet_transcr_reg_TetR-rel_C_sf"/>
</dbReference>
<dbReference type="Gene3D" id="1.10.357.10">
    <property type="entry name" value="Tetracycline Repressor, domain 2"/>
    <property type="match status" value="1"/>
</dbReference>
<keyword evidence="5" id="KW-1185">Reference proteome</keyword>
<proteinExistence type="predicted"/>
<dbReference type="PANTHER" id="PTHR30055">
    <property type="entry name" value="HTH-TYPE TRANSCRIPTIONAL REGULATOR RUTR"/>
    <property type="match status" value="1"/>
</dbReference>
<dbReference type="Pfam" id="PF00440">
    <property type="entry name" value="TetR_N"/>
    <property type="match status" value="1"/>
</dbReference>
<dbReference type="InterPro" id="IPR001647">
    <property type="entry name" value="HTH_TetR"/>
</dbReference>
<dbReference type="RefSeq" id="WP_318594988.1">
    <property type="nucleotide sequence ID" value="NZ_JAWSTH010000001.1"/>
</dbReference>
<feature type="domain" description="HTH tetR-type" evidence="3">
    <location>
        <begin position="10"/>
        <end position="70"/>
    </location>
</feature>
<dbReference type="PROSITE" id="PS50977">
    <property type="entry name" value="HTH_TETR_2"/>
    <property type="match status" value="1"/>
</dbReference>
<name>A0ABU4HL59_9ACTN</name>
<dbReference type="PRINTS" id="PR00455">
    <property type="entry name" value="HTHTETR"/>
</dbReference>
<dbReference type="InterPro" id="IPR050109">
    <property type="entry name" value="HTH-type_TetR-like_transc_reg"/>
</dbReference>
<dbReference type="Gene3D" id="1.10.10.60">
    <property type="entry name" value="Homeodomain-like"/>
    <property type="match status" value="1"/>
</dbReference>
<dbReference type="SUPFAM" id="SSF48498">
    <property type="entry name" value="Tetracyclin repressor-like, C-terminal domain"/>
    <property type="match status" value="1"/>
</dbReference>
<dbReference type="InterPro" id="IPR041678">
    <property type="entry name" value="TetR_C_16"/>
</dbReference>
<evidence type="ECO:0000259" key="3">
    <source>
        <dbReference type="PROSITE" id="PS50977"/>
    </source>
</evidence>
<feature type="DNA-binding region" description="H-T-H motif" evidence="2">
    <location>
        <begin position="33"/>
        <end position="52"/>
    </location>
</feature>
<dbReference type="SUPFAM" id="SSF46689">
    <property type="entry name" value="Homeodomain-like"/>
    <property type="match status" value="1"/>
</dbReference>
<evidence type="ECO:0000256" key="1">
    <source>
        <dbReference type="ARBA" id="ARBA00023125"/>
    </source>
</evidence>
<keyword evidence="1 2" id="KW-0238">DNA-binding</keyword>
<sequence>MNKGRRRGSPDTRDAVLQAARAQFAQHGYSGTTLRGVAAEAGVDVALVSYFFGRKAQLFAAALALPVSPADAIDGVLAEGLDGLGERLLRRLLAVWDDPVSGGPLLSVLRSAPSHEESAALLREFVEQELIARLARAIDAPPAQARLRAAAVASQVLGLVFSRYVLRIEPLASADHDALVALIGPVLEGHLSVAR</sequence>
<protein>
    <submittedName>
        <fullName evidence="4">TetR family transcriptional regulator</fullName>
    </submittedName>
</protein>
<accession>A0ABU4HL59</accession>
<dbReference type="Proteomes" id="UP001284601">
    <property type="component" value="Unassembled WGS sequence"/>
</dbReference>
<evidence type="ECO:0000313" key="4">
    <source>
        <dbReference type="EMBL" id="MDW5592729.1"/>
    </source>
</evidence>
<dbReference type="EMBL" id="JAWSTH010000001">
    <property type="protein sequence ID" value="MDW5592729.1"/>
    <property type="molecule type" value="Genomic_DNA"/>
</dbReference>
<evidence type="ECO:0000313" key="5">
    <source>
        <dbReference type="Proteomes" id="UP001284601"/>
    </source>
</evidence>
<reference evidence="5" key="1">
    <citation type="submission" date="2023-07" db="EMBL/GenBank/DDBJ databases">
        <title>Conexibacter stalactiti sp. nov., isolated from stalactites in a lava cave and emended description of the genus Conexibacter.</title>
        <authorList>
            <person name="Lee S.D."/>
        </authorList>
    </citation>
    <scope>NUCLEOTIDE SEQUENCE [LARGE SCALE GENOMIC DNA]</scope>
    <source>
        <strain evidence="5">KCTC 39840</strain>
    </source>
</reference>
<evidence type="ECO:0000256" key="2">
    <source>
        <dbReference type="PROSITE-ProRule" id="PRU00335"/>
    </source>
</evidence>
<gene>
    <name evidence="4" type="ORF">R7226_00170</name>
</gene>
<dbReference type="PANTHER" id="PTHR30055:SF235">
    <property type="entry name" value="TRANSCRIPTIONAL REGULATORY PROTEIN"/>
    <property type="match status" value="1"/>
</dbReference>
<organism evidence="4 5">
    <name type="scientific">Conexibacter stalactiti</name>
    <dbReference type="NCBI Taxonomy" id="1940611"/>
    <lineage>
        <taxon>Bacteria</taxon>
        <taxon>Bacillati</taxon>
        <taxon>Actinomycetota</taxon>
        <taxon>Thermoleophilia</taxon>
        <taxon>Solirubrobacterales</taxon>
        <taxon>Conexibacteraceae</taxon>
        <taxon>Conexibacter</taxon>
    </lineage>
</organism>
<reference evidence="4 5" key="2">
    <citation type="submission" date="2023-10" db="EMBL/GenBank/DDBJ databases">
        <authorList>
            <person name="Han X.F."/>
        </authorList>
    </citation>
    <scope>NUCLEOTIDE SEQUENCE [LARGE SCALE GENOMIC DNA]</scope>
    <source>
        <strain evidence="4 5">KCTC 39840</strain>
    </source>
</reference>
<dbReference type="Pfam" id="PF17920">
    <property type="entry name" value="TetR_C_16"/>
    <property type="match status" value="1"/>
</dbReference>
<comment type="caution">
    <text evidence="4">The sequence shown here is derived from an EMBL/GenBank/DDBJ whole genome shotgun (WGS) entry which is preliminary data.</text>
</comment>